<dbReference type="EMBL" id="KI300993">
    <property type="protein sequence ID" value="ERZ95758.1"/>
    <property type="molecule type" value="Genomic_DNA"/>
</dbReference>
<dbReference type="HOGENOM" id="CLU_2942985_0_0_1"/>
<organism evidence="1">
    <name type="scientific">Rhizophagus irregularis (strain DAOM 181602 / DAOM 197198 / MUCL 43194)</name>
    <name type="common">Arbuscular mycorrhizal fungus</name>
    <name type="synonym">Glomus intraradices</name>
    <dbReference type="NCBI Taxonomy" id="747089"/>
    <lineage>
        <taxon>Eukaryota</taxon>
        <taxon>Fungi</taxon>
        <taxon>Fungi incertae sedis</taxon>
        <taxon>Mucoromycota</taxon>
        <taxon>Glomeromycotina</taxon>
        <taxon>Glomeromycetes</taxon>
        <taxon>Glomerales</taxon>
        <taxon>Glomeraceae</taxon>
        <taxon>Rhizophagus</taxon>
    </lineage>
</organism>
<dbReference type="AlphaFoldDB" id="U9SIN0"/>
<sequence>MIVFTSEDNLPVMNTASNLINGIDIVKRISQQPNQKINAHFLNVPKYGIKIAFKFLITKI</sequence>
<gene>
    <name evidence="1" type="ORF">GLOINDRAFT_13309</name>
</gene>
<name>U9SIN0_RHIID</name>
<reference evidence="1" key="1">
    <citation type="submission" date="2013-07" db="EMBL/GenBank/DDBJ databases">
        <title>The genome of an arbuscular mycorrhizal fungus provides insights into the evolution of the oldest plant symbiosis.</title>
        <authorList>
            <consortium name="DOE Joint Genome Institute"/>
            <person name="Tisserant E."/>
            <person name="Malbreil M."/>
            <person name="Kuo A."/>
            <person name="Kohler A."/>
            <person name="Symeonidi A."/>
            <person name="Balestrini R."/>
            <person name="Charron P."/>
            <person name="Duensing N."/>
            <person name="Frei-dit-Frey N."/>
            <person name="Gianinazzi-Pearson V."/>
            <person name="Gilbert B."/>
            <person name="Handa Y."/>
            <person name="Hijri M."/>
            <person name="Kaul R."/>
            <person name="Kawaguchi M."/>
            <person name="Krajinski F."/>
            <person name="Lammers P."/>
            <person name="Lapierre D."/>
            <person name="Masclaux F.G."/>
            <person name="Murat C."/>
            <person name="Morin E."/>
            <person name="Ndikumana S."/>
            <person name="Pagni M."/>
            <person name="Petitpierre D."/>
            <person name="Requena N."/>
            <person name="Rosikiewicz P."/>
            <person name="Riley R."/>
            <person name="Saito K."/>
            <person name="San Clemente H."/>
            <person name="Shapiro H."/>
            <person name="van Tuinen D."/>
            <person name="Becard G."/>
            <person name="Bonfante P."/>
            <person name="Paszkowski U."/>
            <person name="Shachar-Hill Y."/>
            <person name="Young J.P."/>
            <person name="Sanders I.R."/>
            <person name="Henrissat B."/>
            <person name="Rensing S.A."/>
            <person name="Grigoriev I.V."/>
            <person name="Corradi N."/>
            <person name="Roux C."/>
            <person name="Martin F."/>
        </authorList>
    </citation>
    <scope>NUCLEOTIDE SEQUENCE</scope>
    <source>
        <strain evidence="1">DAOM 197198</strain>
    </source>
</reference>
<evidence type="ECO:0000313" key="1">
    <source>
        <dbReference type="EMBL" id="ERZ95758.1"/>
    </source>
</evidence>
<proteinExistence type="predicted"/>
<accession>U9SIN0</accession>
<protein>
    <submittedName>
        <fullName evidence="1">Uncharacterized protein</fullName>
    </submittedName>
</protein>